<sequence length="554" mass="60668">LTSWKAATGERAQVAQLVQDLIDDKVSCDVFLVQLYFHLKASRRQDVDNLFYTGLHQLRMDLINGTAVIANIRPPNPNVLVGASAITTTTTTGSTVSQAAQPATIHTPSHSSASHILPRPPPPVVHNLPPNSTFQLTTSSKPIRSAPLRPIAPRLHTSLFSPRAAVTNSPIPNRPLRRLRPLRPLQPAPIINNTNRPQLRLKPPTNHSTALPIAPIPLTQLRLIFPSPLPSSTPPTTSSSALPATNSTLLPPTSPFVPTHTTLSSSANVSSFSSSTFSPSCNPMSSPQPTACSQLNQPFFPVSQIRLFLTSKLPPNEVASLTEDSLNCMAHGLNTLLRTLLTRISLVAGHKATKLADDPHLEQVDHTREQIGFVQRMHEFDQEKRCELQREFILKAAKASFTRIRNENSEQAKIREMATQLKNEKDERERQEQANFTALSAIGTLTNKRPRLSMNLPSSEQTIITTGGNLSNNLNSATNAATATGSTGFSLINSTSSLRLVQPSSSSNQISSTPRFNLAASLRARRAGLRELQVVLNKDRRLCRSRALCRTYWH</sequence>
<feature type="domain" description="Transcription initiation factor TFIID component TAF4 C-terminal" evidence="7">
    <location>
        <begin position="294"/>
        <end position="549"/>
    </location>
</feature>
<comment type="similarity">
    <text evidence="2">Belongs to the TAF4 family.</text>
</comment>
<evidence type="ECO:0000256" key="6">
    <source>
        <dbReference type="SAM" id="Coils"/>
    </source>
</evidence>
<evidence type="ECO:0000313" key="8">
    <source>
        <dbReference type="WBParaSite" id="HNAJ_0001110701-mRNA-1"/>
    </source>
</evidence>
<dbReference type="Gene3D" id="1.20.120.1110">
    <property type="entry name" value="TAFH/NHR1 domain"/>
    <property type="match status" value="1"/>
</dbReference>
<dbReference type="GO" id="GO:0003677">
    <property type="term" value="F:DNA binding"/>
    <property type="evidence" value="ECO:0007669"/>
    <property type="project" value="TreeGrafter"/>
</dbReference>
<dbReference type="PANTHER" id="PTHR15138:SF14">
    <property type="entry name" value="TRANSCRIPTION INITIATION FACTOR TFIID SUBUNIT 4"/>
    <property type="match status" value="1"/>
</dbReference>
<accession>A0A0R3TTQ3</accession>
<protein>
    <submittedName>
        <fullName evidence="8">TAF4 domain-containing protein</fullName>
    </submittedName>
</protein>
<dbReference type="WBParaSite" id="HNAJ_0001110701-mRNA-1">
    <property type="protein sequence ID" value="HNAJ_0001110701-mRNA-1"/>
    <property type="gene ID" value="HNAJ_0001110701"/>
</dbReference>
<evidence type="ECO:0000259" key="7">
    <source>
        <dbReference type="Pfam" id="PF05236"/>
    </source>
</evidence>
<keyword evidence="6" id="KW-0175">Coiled coil</keyword>
<dbReference type="GO" id="GO:0005669">
    <property type="term" value="C:transcription factor TFIID complex"/>
    <property type="evidence" value="ECO:0007669"/>
    <property type="project" value="InterPro"/>
</dbReference>
<dbReference type="Pfam" id="PF05236">
    <property type="entry name" value="TAF4"/>
    <property type="match status" value="1"/>
</dbReference>
<evidence type="ECO:0000256" key="5">
    <source>
        <dbReference type="ARBA" id="ARBA00023242"/>
    </source>
</evidence>
<comment type="subcellular location">
    <subcellularLocation>
        <location evidence="1">Nucleus</location>
    </subcellularLocation>
</comment>
<reference evidence="8" key="1">
    <citation type="submission" date="2017-02" db="UniProtKB">
        <authorList>
            <consortium name="WormBaseParasite"/>
        </authorList>
    </citation>
    <scope>IDENTIFICATION</scope>
</reference>
<evidence type="ECO:0000256" key="1">
    <source>
        <dbReference type="ARBA" id="ARBA00004123"/>
    </source>
</evidence>
<dbReference type="InterPro" id="IPR045144">
    <property type="entry name" value="TAF4"/>
</dbReference>
<dbReference type="InterPro" id="IPR037249">
    <property type="entry name" value="TAFH/NHR1_dom_sf"/>
</dbReference>
<organism evidence="8">
    <name type="scientific">Rodentolepis nana</name>
    <name type="common">Dwarf tapeworm</name>
    <name type="synonym">Hymenolepis nana</name>
    <dbReference type="NCBI Taxonomy" id="102285"/>
    <lineage>
        <taxon>Eukaryota</taxon>
        <taxon>Metazoa</taxon>
        <taxon>Spiralia</taxon>
        <taxon>Lophotrochozoa</taxon>
        <taxon>Platyhelminthes</taxon>
        <taxon>Cestoda</taxon>
        <taxon>Eucestoda</taxon>
        <taxon>Cyclophyllidea</taxon>
        <taxon>Hymenolepididae</taxon>
        <taxon>Rodentolepis</taxon>
    </lineage>
</organism>
<dbReference type="SUPFAM" id="SSF158553">
    <property type="entry name" value="TAFH domain-like"/>
    <property type="match status" value="1"/>
</dbReference>
<dbReference type="InterPro" id="IPR007900">
    <property type="entry name" value="TAF4_C"/>
</dbReference>
<name>A0A0R3TTQ3_RODNA</name>
<dbReference type="STRING" id="102285.A0A0R3TTQ3"/>
<evidence type="ECO:0000256" key="4">
    <source>
        <dbReference type="ARBA" id="ARBA00023163"/>
    </source>
</evidence>
<dbReference type="GO" id="GO:0006367">
    <property type="term" value="P:transcription initiation at RNA polymerase II promoter"/>
    <property type="evidence" value="ECO:0007669"/>
    <property type="project" value="TreeGrafter"/>
</dbReference>
<keyword evidence="4" id="KW-0804">Transcription</keyword>
<dbReference type="PANTHER" id="PTHR15138">
    <property type="entry name" value="TRANSCRIPTION INITIATION FACTOR TFIID SUBUNIT 4"/>
    <property type="match status" value="1"/>
</dbReference>
<dbReference type="GO" id="GO:0016251">
    <property type="term" value="F:RNA polymerase II general transcription initiation factor activity"/>
    <property type="evidence" value="ECO:0007669"/>
    <property type="project" value="TreeGrafter"/>
</dbReference>
<evidence type="ECO:0000256" key="2">
    <source>
        <dbReference type="ARBA" id="ARBA00006178"/>
    </source>
</evidence>
<dbReference type="AlphaFoldDB" id="A0A0R3TTQ3"/>
<evidence type="ECO:0000256" key="3">
    <source>
        <dbReference type="ARBA" id="ARBA00023015"/>
    </source>
</evidence>
<keyword evidence="3" id="KW-0805">Transcription regulation</keyword>
<feature type="coiled-coil region" evidence="6">
    <location>
        <begin position="404"/>
        <end position="434"/>
    </location>
</feature>
<keyword evidence="5" id="KW-0539">Nucleus</keyword>
<proteinExistence type="inferred from homology"/>